<dbReference type="Proteomes" id="UP001222027">
    <property type="component" value="Unassembled WGS sequence"/>
</dbReference>
<evidence type="ECO:0000313" key="3">
    <source>
        <dbReference type="Proteomes" id="UP001222027"/>
    </source>
</evidence>
<keyword evidence="3" id="KW-1185">Reference proteome</keyword>
<proteinExistence type="predicted"/>
<sequence length="84" mass="9311">MGSSVSHASLPSRQSLPRCRSLRSRTRSRGLVESFKPRSLRADTTRGARFVAKMHILVPIEASFLCLSRVLLVSCKGSYSPISY</sequence>
<dbReference type="EMBL" id="JAQQAF010000002">
    <property type="protein sequence ID" value="KAJ8503866.1"/>
    <property type="molecule type" value="Genomic_DNA"/>
</dbReference>
<gene>
    <name evidence="2" type="ORF">OPV22_004752</name>
</gene>
<organism evidence="2 3">
    <name type="scientific">Ensete ventricosum</name>
    <name type="common">Abyssinian banana</name>
    <name type="synonym">Musa ensete</name>
    <dbReference type="NCBI Taxonomy" id="4639"/>
    <lineage>
        <taxon>Eukaryota</taxon>
        <taxon>Viridiplantae</taxon>
        <taxon>Streptophyta</taxon>
        <taxon>Embryophyta</taxon>
        <taxon>Tracheophyta</taxon>
        <taxon>Spermatophyta</taxon>
        <taxon>Magnoliopsida</taxon>
        <taxon>Liliopsida</taxon>
        <taxon>Zingiberales</taxon>
        <taxon>Musaceae</taxon>
        <taxon>Ensete</taxon>
    </lineage>
</organism>
<accession>A0AAV8RN23</accession>
<evidence type="ECO:0000256" key="1">
    <source>
        <dbReference type="SAM" id="MobiDB-lite"/>
    </source>
</evidence>
<feature type="region of interest" description="Disordered" evidence="1">
    <location>
        <begin position="1"/>
        <end position="30"/>
    </location>
</feature>
<feature type="compositionally biased region" description="Low complexity" evidence="1">
    <location>
        <begin position="9"/>
        <end position="19"/>
    </location>
</feature>
<name>A0AAV8RN23_ENSVE</name>
<comment type="caution">
    <text evidence="2">The sequence shown here is derived from an EMBL/GenBank/DDBJ whole genome shotgun (WGS) entry which is preliminary data.</text>
</comment>
<protein>
    <submittedName>
        <fullName evidence="2">Uncharacterized protein</fullName>
    </submittedName>
</protein>
<reference evidence="2 3" key="1">
    <citation type="submission" date="2022-12" db="EMBL/GenBank/DDBJ databases">
        <title>Chromosome-scale assembly of the Ensete ventricosum genome.</title>
        <authorList>
            <person name="Dussert Y."/>
            <person name="Stocks J."/>
            <person name="Wendawek A."/>
            <person name="Woldeyes F."/>
            <person name="Nichols R.A."/>
            <person name="Borrell J.S."/>
        </authorList>
    </citation>
    <scope>NUCLEOTIDE SEQUENCE [LARGE SCALE GENOMIC DNA]</scope>
    <source>
        <strain evidence="3">cv. Maze</strain>
        <tissue evidence="2">Seeds</tissue>
    </source>
</reference>
<evidence type="ECO:0000313" key="2">
    <source>
        <dbReference type="EMBL" id="KAJ8503866.1"/>
    </source>
</evidence>
<dbReference type="AlphaFoldDB" id="A0AAV8RN23"/>